<name>A0A4R0JK58_9ACTN</name>
<feature type="transmembrane region" description="Helical" evidence="7">
    <location>
        <begin position="647"/>
        <end position="668"/>
    </location>
</feature>
<dbReference type="SUPFAM" id="SSF46894">
    <property type="entry name" value="C-terminal effector domain of the bipartite response regulators"/>
    <property type="match status" value="2"/>
</dbReference>
<comment type="similarity">
    <text evidence="1">Belongs to the AfsR/DnrI/RedD regulatory family.</text>
</comment>
<evidence type="ECO:0000259" key="8">
    <source>
        <dbReference type="PROSITE" id="PS51755"/>
    </source>
</evidence>
<dbReference type="InterPro" id="IPR051677">
    <property type="entry name" value="AfsR-DnrI-RedD_regulator"/>
</dbReference>
<dbReference type="CDD" id="cd15831">
    <property type="entry name" value="BTAD"/>
    <property type="match status" value="2"/>
</dbReference>
<keyword evidence="7" id="KW-0812">Transmembrane</keyword>
<dbReference type="SUPFAM" id="SSF47781">
    <property type="entry name" value="RuvA domain 2-like"/>
    <property type="match status" value="1"/>
</dbReference>
<dbReference type="SMART" id="SM01043">
    <property type="entry name" value="BTAD"/>
    <property type="match status" value="2"/>
</dbReference>
<dbReference type="GO" id="GO:0000160">
    <property type="term" value="P:phosphorelay signal transduction system"/>
    <property type="evidence" value="ECO:0007669"/>
    <property type="project" value="InterPro"/>
</dbReference>
<dbReference type="AlphaFoldDB" id="A0A4R0JK58"/>
<reference evidence="9 10" key="1">
    <citation type="submission" date="2019-02" db="EMBL/GenBank/DDBJ databases">
        <title>Kribbella capetownensis sp. nov. and Kribbella speibonae sp. nov., isolated from soil.</title>
        <authorList>
            <person name="Curtis S.M."/>
            <person name="Norton I."/>
            <person name="Everest G.J."/>
            <person name="Meyers P.R."/>
        </authorList>
    </citation>
    <scope>NUCLEOTIDE SEQUENCE [LARGE SCALE GENOMIC DNA]</scope>
    <source>
        <strain evidence="9 10">NRRL B-24813</strain>
    </source>
</reference>
<feature type="DNA-binding region" description="OmpR/PhoB-type" evidence="5">
    <location>
        <begin position="317"/>
        <end position="423"/>
    </location>
</feature>
<evidence type="ECO:0000256" key="3">
    <source>
        <dbReference type="ARBA" id="ARBA00023125"/>
    </source>
</evidence>
<dbReference type="Gene3D" id="1.10.150.280">
    <property type="entry name" value="AF1531-like domain"/>
    <property type="match status" value="1"/>
</dbReference>
<accession>A0A4R0JK58</accession>
<organism evidence="9 10">
    <name type="scientific">Kribbella pittospori</name>
    <dbReference type="NCBI Taxonomy" id="722689"/>
    <lineage>
        <taxon>Bacteria</taxon>
        <taxon>Bacillati</taxon>
        <taxon>Actinomycetota</taxon>
        <taxon>Actinomycetes</taxon>
        <taxon>Propionibacteriales</taxon>
        <taxon>Kribbellaceae</taxon>
        <taxon>Kribbella</taxon>
    </lineage>
</organism>
<keyword evidence="7" id="KW-1133">Transmembrane helix</keyword>
<dbReference type="SUPFAM" id="SSF48452">
    <property type="entry name" value="TPR-like"/>
    <property type="match status" value="2"/>
</dbReference>
<feature type="region of interest" description="Disordered" evidence="6">
    <location>
        <begin position="579"/>
        <end position="609"/>
    </location>
</feature>
<dbReference type="GO" id="GO:0003677">
    <property type="term" value="F:DNA binding"/>
    <property type="evidence" value="ECO:0007669"/>
    <property type="project" value="UniProtKB-UniRule"/>
</dbReference>
<dbReference type="Pfam" id="PF03704">
    <property type="entry name" value="BTAD"/>
    <property type="match status" value="2"/>
</dbReference>
<feature type="transmembrane region" description="Helical" evidence="7">
    <location>
        <begin position="618"/>
        <end position="640"/>
    </location>
</feature>
<keyword evidence="3 5" id="KW-0238">DNA-binding</keyword>
<comment type="caution">
    <text evidence="9">The sequence shown here is derived from an EMBL/GenBank/DDBJ whole genome shotgun (WGS) entry which is preliminary data.</text>
</comment>
<dbReference type="InterPro" id="IPR016032">
    <property type="entry name" value="Sig_transdc_resp-reg_C-effctor"/>
</dbReference>
<dbReference type="InterPro" id="IPR005158">
    <property type="entry name" value="BTAD"/>
</dbReference>
<dbReference type="InterPro" id="IPR010994">
    <property type="entry name" value="RuvA_2-like"/>
</dbReference>
<evidence type="ECO:0000256" key="6">
    <source>
        <dbReference type="SAM" id="MobiDB-lite"/>
    </source>
</evidence>
<keyword evidence="10" id="KW-1185">Reference proteome</keyword>
<dbReference type="Pfam" id="PF12836">
    <property type="entry name" value="HHH_3"/>
    <property type="match status" value="1"/>
</dbReference>
<dbReference type="GO" id="GO:0006355">
    <property type="term" value="P:regulation of DNA-templated transcription"/>
    <property type="evidence" value="ECO:0007669"/>
    <property type="project" value="InterPro"/>
</dbReference>
<feature type="domain" description="OmpR/PhoB-type" evidence="8">
    <location>
        <begin position="48"/>
        <end position="157"/>
    </location>
</feature>
<gene>
    <name evidence="9" type="ORF">E0H73_44280</name>
</gene>
<sequence>MSTSSGDEITLVSRTAVPLPSTAAPLPDRLPCCGRTSRSRRNTGPSRRRFGRLGGVVVGVIRFELLGPLRARRDGDTLDLGAAKQRAVLATLLLSANRPVSAARIVEVVWQGEPPANGTNVVQKYVAGLRRVLEPDRAPRSSGELLTLTAAGYVLALERGDTDVDRFDELVRQGHHQRELGDLEKAAATVRSALDLWRSSEALAGISGPVFDEARREFETRHADAAETWADLQLDLGHHAGLLPDLSSLIERHPLSESLRATQMLTLYRTGRQAESLEAYRATVRLLKSHGLTPTAQLQTLHNRLLNDSPDLLPAPARQFSSGGRVRIDVLGPLRACRDGELIDLGSSKQQAVLATLLLSANSTVTPERILAAVWPDDARPDNGTNVIQKYVAGLRKVLDPHRAPRSAGEVLTLTDVGYRLEVPPGGSDLDEFAGRIIRARELRAGDDLEKAAEELESALRLWRGEVLTGFVGPVFDSARDRLNDDRASALEDHAEILLTLGRLDALIESLPAQINEFPLRERLRAVQMEALYRSGRRAEALSAYAEIRRLLVDQYGIEPSQGLQSLYARLLDDKRSPAGAASPWEGNSLATVPTSAPPDASSGRPRRTRGQRIRLKILAAALPILTWGFACGPMMGVLAWRRRSRLLGLAAIVYFALQWTGAVLFSQSPEDFSGIKDDIGMSLIIFPFLACSAHAAIIVAPASSAAERRLAGASRRVAREIAARSPLDAQRLGIGRPDLPRTFDDGGLVDPNHVPAALLAKVPGISSQHAALIVIDRTQRGPFTSLEDLSKRGLLPHPLPASIADHLVIVDQPTVTEATNLPE</sequence>
<evidence type="ECO:0000313" key="10">
    <source>
        <dbReference type="Proteomes" id="UP000291144"/>
    </source>
</evidence>
<evidence type="ECO:0000256" key="2">
    <source>
        <dbReference type="ARBA" id="ARBA00023015"/>
    </source>
</evidence>
<keyword evidence="2" id="KW-0805">Transcription regulation</keyword>
<proteinExistence type="inferred from homology"/>
<dbReference type="Gene3D" id="1.10.10.10">
    <property type="entry name" value="Winged helix-like DNA-binding domain superfamily/Winged helix DNA-binding domain"/>
    <property type="match status" value="2"/>
</dbReference>
<dbReference type="OrthoDB" id="4054020at2"/>
<dbReference type="PROSITE" id="PS51755">
    <property type="entry name" value="OMPR_PHOB"/>
    <property type="match status" value="2"/>
</dbReference>
<evidence type="ECO:0000256" key="4">
    <source>
        <dbReference type="ARBA" id="ARBA00023163"/>
    </source>
</evidence>
<evidence type="ECO:0000256" key="5">
    <source>
        <dbReference type="PROSITE-ProRule" id="PRU01091"/>
    </source>
</evidence>
<dbReference type="InterPro" id="IPR001867">
    <property type="entry name" value="OmpR/PhoB-type_DNA-bd"/>
</dbReference>
<protein>
    <recommendedName>
        <fullName evidence="8">OmpR/PhoB-type domain-containing protein</fullName>
    </recommendedName>
</protein>
<feature type="DNA-binding region" description="OmpR/PhoB-type" evidence="5">
    <location>
        <begin position="48"/>
        <end position="157"/>
    </location>
</feature>
<dbReference type="PANTHER" id="PTHR35807:SF1">
    <property type="entry name" value="TRANSCRIPTIONAL REGULATOR REDD"/>
    <property type="match status" value="1"/>
</dbReference>
<evidence type="ECO:0000256" key="1">
    <source>
        <dbReference type="ARBA" id="ARBA00005820"/>
    </source>
</evidence>
<dbReference type="InterPro" id="IPR011990">
    <property type="entry name" value="TPR-like_helical_dom_sf"/>
</dbReference>
<dbReference type="Proteomes" id="UP000291144">
    <property type="component" value="Unassembled WGS sequence"/>
</dbReference>
<feature type="domain" description="OmpR/PhoB-type" evidence="8">
    <location>
        <begin position="317"/>
        <end position="423"/>
    </location>
</feature>
<dbReference type="InterPro" id="IPR036388">
    <property type="entry name" value="WH-like_DNA-bd_sf"/>
</dbReference>
<dbReference type="PANTHER" id="PTHR35807">
    <property type="entry name" value="TRANSCRIPTIONAL REGULATOR REDD-RELATED"/>
    <property type="match status" value="1"/>
</dbReference>
<keyword evidence="7" id="KW-0472">Membrane</keyword>
<dbReference type="Pfam" id="PF00486">
    <property type="entry name" value="Trans_reg_C"/>
    <property type="match status" value="2"/>
</dbReference>
<feature type="transmembrane region" description="Helical" evidence="7">
    <location>
        <begin position="680"/>
        <end position="701"/>
    </location>
</feature>
<evidence type="ECO:0000256" key="7">
    <source>
        <dbReference type="SAM" id="Phobius"/>
    </source>
</evidence>
<dbReference type="EMBL" id="SJKB01000035">
    <property type="protein sequence ID" value="TCC46144.1"/>
    <property type="molecule type" value="Genomic_DNA"/>
</dbReference>
<evidence type="ECO:0000313" key="9">
    <source>
        <dbReference type="EMBL" id="TCC46144.1"/>
    </source>
</evidence>
<keyword evidence="4" id="KW-0804">Transcription</keyword>
<dbReference type="SMART" id="SM00862">
    <property type="entry name" value="Trans_reg_C"/>
    <property type="match status" value="2"/>
</dbReference>
<dbReference type="Gene3D" id="1.25.40.10">
    <property type="entry name" value="Tetratricopeptide repeat domain"/>
    <property type="match status" value="2"/>
</dbReference>